<evidence type="ECO:0000256" key="4">
    <source>
        <dbReference type="ARBA" id="ARBA00022670"/>
    </source>
</evidence>
<evidence type="ECO:0000313" key="16">
    <source>
        <dbReference type="EMBL" id="TKR23819.1"/>
    </source>
</evidence>
<organism evidence="16 17">
    <name type="scientific">Cellulomonas hominis</name>
    <dbReference type="NCBI Taxonomy" id="156981"/>
    <lineage>
        <taxon>Bacteria</taxon>
        <taxon>Bacillati</taxon>
        <taxon>Actinomycetota</taxon>
        <taxon>Actinomycetes</taxon>
        <taxon>Micrococcales</taxon>
        <taxon>Cellulomonadaceae</taxon>
        <taxon>Cellulomonas</taxon>
    </lineage>
</organism>
<feature type="domain" description="PASTA" evidence="15">
    <location>
        <begin position="714"/>
        <end position="777"/>
    </location>
</feature>
<evidence type="ECO:0000256" key="13">
    <source>
        <dbReference type="ARBA" id="ARBA00049902"/>
    </source>
</evidence>
<keyword evidence="8" id="KW-0133">Cell shape</keyword>
<dbReference type="InterPro" id="IPR050396">
    <property type="entry name" value="Glycosyltr_51/Transpeptidase"/>
</dbReference>
<comment type="similarity">
    <text evidence="1">In the C-terminal section; belongs to the transpeptidase family.</text>
</comment>
<dbReference type="InterPro" id="IPR036950">
    <property type="entry name" value="PBP_transglycosylase"/>
</dbReference>
<dbReference type="InterPro" id="IPR001264">
    <property type="entry name" value="Glyco_trans_51"/>
</dbReference>
<dbReference type="EMBL" id="SZYE01000059">
    <property type="protein sequence ID" value="TKR23819.1"/>
    <property type="molecule type" value="Genomic_DNA"/>
</dbReference>
<dbReference type="GO" id="GO:0030288">
    <property type="term" value="C:outer membrane-bounded periplasmic space"/>
    <property type="evidence" value="ECO:0007669"/>
    <property type="project" value="TreeGrafter"/>
</dbReference>
<evidence type="ECO:0000256" key="14">
    <source>
        <dbReference type="SAM" id="MobiDB-lite"/>
    </source>
</evidence>
<evidence type="ECO:0000256" key="3">
    <source>
        <dbReference type="ARBA" id="ARBA00022645"/>
    </source>
</evidence>
<dbReference type="Pfam" id="PF03793">
    <property type="entry name" value="PASTA"/>
    <property type="match status" value="1"/>
</dbReference>
<dbReference type="OrthoDB" id="9766909at2"/>
<sequence>MAPGGGRTARRMTVTKAVALVLAFVLTAVLGGVLTAGLLLPTVAVADGTTELAVEAFEDLPTELERQPLSERSTVLAADGTTVLATFWAENRVVVPLTAVAEPLRQAVVAIEDKRFYQHGGIDPEGMVRAMVRNLQSSGRTEGASTLTQQYIKNVLIEQAVRSGDPAGAEAAREADGPEGYARKLREAKLAIALEKEMTKDQILEAYLNIAQFGVNTYGVEAAAQRYFSKPAAQVSYLEAATIAGITQSPTAYDPVRNPATAQERRDLVLRLMHDQGYLTADELAAGLATPIADTLHVDTRPVGCMAAEVTVPGSGYFCDYVTKVIRNDAAFGATEAERVDRLYRGGLTITTTLDPREQALAADSVLGGVPAEDPSGVATALVTVEPGTGKITSMAQNRRYNNTEEHGERETAVNYSTDFAYGGGSGFPPGSTFKPFTLAQWLKEGHSLSERVNATRFSYRFSEFRTSCTRLDPRTEYRFANAEGPRSGGVMTVLDATRNSVNSGYIAMASQLDICGVFDTATALGIHKAGGSSGEGPFDPLPANVLGSNSVSPLSMAAAFAAFANGGTYCVPVAILSVTDTDGQALPVPPGGCTAGALEPRVANAVTYALQNVWSGTAATDPPPFPSAGKTGTTSHNEHTWFVGYTPLRATAVWVGFADRMVPMQRITINGRYIRNVFGSSVAVPIWKSFMTRALEGQAVPGFAAPEQDEVLGRQVAVPSVVGRDVGAAQASLQRAGFRVSVAPAEPDPAAAGTVLRQSTSGTALPGSTVTLVPSAGPAPAPPAPPPAAPPAAPPAPP</sequence>
<dbReference type="GO" id="GO:0008955">
    <property type="term" value="F:peptidoglycan glycosyltransferase activity"/>
    <property type="evidence" value="ECO:0007669"/>
    <property type="project" value="UniProtKB-EC"/>
</dbReference>
<dbReference type="CDD" id="cd06577">
    <property type="entry name" value="PASTA_pknB"/>
    <property type="match status" value="1"/>
</dbReference>
<dbReference type="AlphaFoldDB" id="A0A7Z8K015"/>
<dbReference type="InterPro" id="IPR001460">
    <property type="entry name" value="PCN-bd_Tpept"/>
</dbReference>
<accession>A0A7Z8K015</accession>
<keyword evidence="6" id="KW-0808">Transferase</keyword>
<dbReference type="Gene3D" id="1.10.3810.10">
    <property type="entry name" value="Biosynthetic peptidoglycan transglycosylase-like"/>
    <property type="match status" value="1"/>
</dbReference>
<evidence type="ECO:0000256" key="8">
    <source>
        <dbReference type="ARBA" id="ARBA00022960"/>
    </source>
</evidence>
<evidence type="ECO:0000256" key="2">
    <source>
        <dbReference type="ARBA" id="ARBA00007739"/>
    </source>
</evidence>
<dbReference type="Gene3D" id="3.40.710.10">
    <property type="entry name" value="DD-peptidase/beta-lactamase superfamily"/>
    <property type="match status" value="1"/>
</dbReference>
<evidence type="ECO:0000256" key="9">
    <source>
        <dbReference type="ARBA" id="ARBA00022984"/>
    </source>
</evidence>
<evidence type="ECO:0000256" key="12">
    <source>
        <dbReference type="ARBA" id="ARBA00034000"/>
    </source>
</evidence>
<keyword evidence="4" id="KW-0645">Protease</keyword>
<dbReference type="GO" id="GO:0006508">
    <property type="term" value="P:proteolysis"/>
    <property type="evidence" value="ECO:0007669"/>
    <property type="project" value="UniProtKB-KW"/>
</dbReference>
<dbReference type="InterPro" id="IPR023346">
    <property type="entry name" value="Lysozyme-like_dom_sf"/>
</dbReference>
<comment type="caution">
    <text evidence="16">The sequence shown here is derived from an EMBL/GenBank/DDBJ whole genome shotgun (WGS) entry which is preliminary data.</text>
</comment>
<dbReference type="Pfam" id="PF00905">
    <property type="entry name" value="Transpeptidase"/>
    <property type="match status" value="1"/>
</dbReference>
<gene>
    <name evidence="16" type="ORF">FA014_09295</name>
</gene>
<keyword evidence="7" id="KW-0378">Hydrolase</keyword>
<evidence type="ECO:0000256" key="11">
    <source>
        <dbReference type="ARBA" id="ARBA00023316"/>
    </source>
</evidence>
<keyword evidence="3" id="KW-0121">Carboxypeptidase</keyword>
<evidence type="ECO:0000256" key="5">
    <source>
        <dbReference type="ARBA" id="ARBA00022676"/>
    </source>
</evidence>
<dbReference type="GO" id="GO:0008658">
    <property type="term" value="F:penicillin binding"/>
    <property type="evidence" value="ECO:0007669"/>
    <property type="project" value="InterPro"/>
</dbReference>
<dbReference type="FunFam" id="1.10.3810.10:FF:000001">
    <property type="entry name" value="Penicillin-binding protein 1A"/>
    <property type="match status" value="1"/>
</dbReference>
<dbReference type="GO" id="GO:0009252">
    <property type="term" value="P:peptidoglycan biosynthetic process"/>
    <property type="evidence" value="ECO:0007669"/>
    <property type="project" value="UniProtKB-KW"/>
</dbReference>
<comment type="similarity">
    <text evidence="2">In the N-terminal section; belongs to the glycosyltransferase 51 family.</text>
</comment>
<dbReference type="Gene3D" id="3.30.10.20">
    <property type="match status" value="1"/>
</dbReference>
<feature type="region of interest" description="Disordered" evidence="14">
    <location>
        <begin position="754"/>
        <end position="799"/>
    </location>
</feature>
<name>A0A7Z8K015_9CELL</name>
<reference evidence="16 17" key="1">
    <citation type="submission" date="2019-05" db="EMBL/GenBank/DDBJ databases">
        <title>Genome sequence of Cellulomonas hominis strain CS1.</title>
        <authorList>
            <person name="Belmont J."/>
            <person name="Maclea K.S."/>
        </authorList>
    </citation>
    <scope>NUCLEOTIDE SEQUENCE [LARGE SCALE GENOMIC DNA]</scope>
    <source>
        <strain evidence="16 17">CS1</strain>
    </source>
</reference>
<dbReference type="SUPFAM" id="SSF56601">
    <property type="entry name" value="beta-lactamase/transpeptidase-like"/>
    <property type="match status" value="1"/>
</dbReference>
<dbReference type="Pfam" id="PF00912">
    <property type="entry name" value="Transgly"/>
    <property type="match status" value="1"/>
</dbReference>
<keyword evidence="10" id="KW-0511">Multifunctional enzyme</keyword>
<feature type="compositionally biased region" description="Pro residues" evidence="14">
    <location>
        <begin position="778"/>
        <end position="799"/>
    </location>
</feature>
<dbReference type="PANTHER" id="PTHR32282:SF33">
    <property type="entry name" value="PEPTIDOGLYCAN GLYCOSYLTRANSFERASE"/>
    <property type="match status" value="1"/>
</dbReference>
<evidence type="ECO:0000313" key="17">
    <source>
        <dbReference type="Proteomes" id="UP000308121"/>
    </source>
</evidence>
<dbReference type="GO" id="GO:0071555">
    <property type="term" value="P:cell wall organization"/>
    <property type="evidence" value="ECO:0007669"/>
    <property type="project" value="UniProtKB-KW"/>
</dbReference>
<comment type="catalytic activity">
    <reaction evidence="13">
        <text>[GlcNAc-(1-&gt;4)-Mur2Ac(oyl-L-Ala-gamma-D-Glu-L-Lys-D-Ala-D-Ala)](n)-di-trans,octa-cis-undecaprenyl diphosphate + beta-D-GlcNAc-(1-&gt;4)-Mur2Ac(oyl-L-Ala-gamma-D-Glu-L-Lys-D-Ala-D-Ala)-di-trans,octa-cis-undecaprenyl diphosphate = [GlcNAc-(1-&gt;4)-Mur2Ac(oyl-L-Ala-gamma-D-Glu-L-Lys-D-Ala-D-Ala)](n+1)-di-trans,octa-cis-undecaprenyl diphosphate + di-trans,octa-cis-undecaprenyl diphosphate + H(+)</text>
        <dbReference type="Rhea" id="RHEA:23708"/>
        <dbReference type="Rhea" id="RHEA-COMP:9602"/>
        <dbReference type="Rhea" id="RHEA-COMP:9603"/>
        <dbReference type="ChEBI" id="CHEBI:15378"/>
        <dbReference type="ChEBI" id="CHEBI:58405"/>
        <dbReference type="ChEBI" id="CHEBI:60033"/>
        <dbReference type="ChEBI" id="CHEBI:78435"/>
        <dbReference type="EC" id="2.4.99.28"/>
    </reaction>
</comment>
<dbReference type="PANTHER" id="PTHR32282">
    <property type="entry name" value="BINDING PROTEIN TRANSPEPTIDASE, PUTATIVE-RELATED"/>
    <property type="match status" value="1"/>
</dbReference>
<dbReference type="PROSITE" id="PS51178">
    <property type="entry name" value="PASTA"/>
    <property type="match status" value="1"/>
</dbReference>
<proteinExistence type="inferred from homology"/>
<comment type="catalytic activity">
    <reaction evidence="12">
        <text>Preferential cleavage: (Ac)2-L-Lys-D-Ala-|-D-Ala. Also transpeptidation of peptidyl-alanyl moieties that are N-acyl substituents of D-alanine.</text>
        <dbReference type="EC" id="3.4.16.4"/>
    </reaction>
</comment>
<keyword evidence="11" id="KW-0961">Cell wall biogenesis/degradation</keyword>
<evidence type="ECO:0000256" key="1">
    <source>
        <dbReference type="ARBA" id="ARBA00007090"/>
    </source>
</evidence>
<feature type="compositionally biased region" description="Polar residues" evidence="14">
    <location>
        <begin position="757"/>
        <end position="773"/>
    </location>
</feature>
<dbReference type="SUPFAM" id="SSF53955">
    <property type="entry name" value="Lysozyme-like"/>
    <property type="match status" value="1"/>
</dbReference>
<keyword evidence="5" id="KW-0328">Glycosyltransferase</keyword>
<evidence type="ECO:0000256" key="6">
    <source>
        <dbReference type="ARBA" id="ARBA00022679"/>
    </source>
</evidence>
<dbReference type="Proteomes" id="UP000308121">
    <property type="component" value="Unassembled WGS sequence"/>
</dbReference>
<dbReference type="InterPro" id="IPR005543">
    <property type="entry name" value="PASTA_dom"/>
</dbReference>
<dbReference type="GO" id="GO:0008360">
    <property type="term" value="P:regulation of cell shape"/>
    <property type="evidence" value="ECO:0007669"/>
    <property type="project" value="UniProtKB-KW"/>
</dbReference>
<dbReference type="InterPro" id="IPR012338">
    <property type="entry name" value="Beta-lactam/transpept-like"/>
</dbReference>
<dbReference type="GO" id="GO:0009002">
    <property type="term" value="F:serine-type D-Ala-D-Ala carboxypeptidase activity"/>
    <property type="evidence" value="ECO:0007669"/>
    <property type="project" value="UniProtKB-EC"/>
</dbReference>
<keyword evidence="9" id="KW-0573">Peptidoglycan synthesis</keyword>
<protein>
    <submittedName>
        <fullName evidence="16">PASTA domain-containing protein</fullName>
    </submittedName>
</protein>
<evidence type="ECO:0000256" key="7">
    <source>
        <dbReference type="ARBA" id="ARBA00022801"/>
    </source>
</evidence>
<evidence type="ECO:0000259" key="15">
    <source>
        <dbReference type="PROSITE" id="PS51178"/>
    </source>
</evidence>
<evidence type="ECO:0000256" key="10">
    <source>
        <dbReference type="ARBA" id="ARBA00023268"/>
    </source>
</evidence>
<dbReference type="SMART" id="SM00740">
    <property type="entry name" value="PASTA"/>
    <property type="match status" value="1"/>
</dbReference>